<keyword evidence="4" id="KW-0902">Two-component regulatory system</keyword>
<feature type="transmembrane region" description="Helical" evidence="7">
    <location>
        <begin position="167"/>
        <end position="190"/>
    </location>
</feature>
<feature type="modified residue" description="Phosphohistidine" evidence="5">
    <location>
        <position position="687"/>
    </location>
</feature>
<name>A0ABY5HH62_9GAMM</name>
<dbReference type="CDD" id="cd16922">
    <property type="entry name" value="HATPase_EvgS-ArcB-TorS-like"/>
    <property type="match status" value="1"/>
</dbReference>
<dbReference type="SUPFAM" id="SSF47226">
    <property type="entry name" value="Histidine-containing phosphotransfer domain, HPT domain"/>
    <property type="match status" value="1"/>
</dbReference>
<evidence type="ECO:0000256" key="7">
    <source>
        <dbReference type="SAM" id="Phobius"/>
    </source>
</evidence>
<organism evidence="12 13">
    <name type="scientific">Marinobacterium rhizophilum</name>
    <dbReference type="NCBI Taxonomy" id="420402"/>
    <lineage>
        <taxon>Bacteria</taxon>
        <taxon>Pseudomonadati</taxon>
        <taxon>Pseudomonadota</taxon>
        <taxon>Gammaproteobacteria</taxon>
        <taxon>Oceanospirillales</taxon>
        <taxon>Oceanospirillaceae</taxon>
        <taxon>Marinobacterium</taxon>
    </lineage>
</organism>
<feature type="modified residue" description="4-aspartylphosphate" evidence="6">
    <location>
        <position position="525"/>
    </location>
</feature>
<sequence>MSFLLCASLVCLLASLALFDTLVERQQVLFEVATEEALWSAYQIDRESLKLKNAISNYASRHDVEQLEDIEMRFEILYSRIGLLELGKLGESYQREAELAQRVAGFRTALNSMEAALPSLRQQERAGATALLAMATQLNESAEALIFKVLQLRSEQKTASRNEFYELLGYLGSMGTLLLCGIGAIITLLFRQMMLEQRAREQAELLSEQLGISAADAQKAYQVKSEFLATMSHEIRTPMNGVIGMSSLLLDTPLEPQQRRYAQTIGESAEALLKILNDVLDISKMEAGRLELELTDFDLRTVLDSSVELLSVRRDNGVDLSLDIDTDLHGFFRGDAGRLRQVLLNLLGNALKFTQRGQVVLRVSPAPGAAKGWQNLLFEVEDTGIGISAQAQPRLFAMFVQGDAGTARRYGGTGLGLAICKRIIEQMGGEIGFDSEEGKGSRFWFRLALERGQPCEQTASLDDEIDVARLRASARRILVVEDNKINQQVALGMLRFLGQHTTLAEDGVQALQCIRHSHFDLVLMDVQMPNMDGLEATRAIRALPAPQNAVTVVGMTANAMPQDRQACLEAGMDACLAKPVRRQSLAAMLCRYCPPLSPESLAQEQDDAGIELPPEPATADGDKPEVEALLDANRLDTALLGSLADTIGTADCLALLADFRASLAEYRARLEAALARDDLAEIKRLCHGARGSALNLGFIQLSSQLAGVEAAIAQGGELDTPLARLQHGFETAEAIMTPTVLRQVLDATDV</sequence>
<feature type="domain" description="HPt" evidence="11">
    <location>
        <begin position="648"/>
        <end position="750"/>
    </location>
</feature>
<evidence type="ECO:0000256" key="6">
    <source>
        <dbReference type="PROSITE-ProRule" id="PRU00169"/>
    </source>
</evidence>
<dbReference type="EMBL" id="CP073347">
    <property type="protein sequence ID" value="UTW10953.1"/>
    <property type="molecule type" value="Genomic_DNA"/>
</dbReference>
<dbReference type="SMART" id="SM00387">
    <property type="entry name" value="HATPase_c"/>
    <property type="match status" value="1"/>
</dbReference>
<dbReference type="Pfam" id="PF00512">
    <property type="entry name" value="HisKA"/>
    <property type="match status" value="1"/>
</dbReference>
<dbReference type="SMART" id="SM00448">
    <property type="entry name" value="REC"/>
    <property type="match status" value="1"/>
</dbReference>
<evidence type="ECO:0000259" key="10">
    <source>
        <dbReference type="PROSITE" id="PS50110"/>
    </source>
</evidence>
<feature type="chain" id="PRO_5045425619" description="histidine kinase" evidence="8">
    <location>
        <begin position="20"/>
        <end position="750"/>
    </location>
</feature>
<evidence type="ECO:0000313" key="13">
    <source>
        <dbReference type="Proteomes" id="UP001058461"/>
    </source>
</evidence>
<dbReference type="Gene3D" id="3.30.565.10">
    <property type="entry name" value="Histidine kinase-like ATPase, C-terminal domain"/>
    <property type="match status" value="1"/>
</dbReference>
<reference evidence="12" key="1">
    <citation type="submission" date="2021-04" db="EMBL/GenBank/DDBJ databases">
        <title>Oceanospirillales bacteria with DddD are important DMSP degraders in coastal seawater.</title>
        <authorList>
            <person name="Liu J."/>
        </authorList>
    </citation>
    <scope>NUCLEOTIDE SEQUENCE</scope>
    <source>
        <strain evidence="12">D13-1</strain>
    </source>
</reference>
<gene>
    <name evidence="12" type="ORF">KDW95_16975</name>
</gene>
<dbReference type="Pfam" id="PF02518">
    <property type="entry name" value="HATPase_c"/>
    <property type="match status" value="1"/>
</dbReference>
<keyword evidence="3 6" id="KW-0597">Phosphoprotein</keyword>
<evidence type="ECO:0000259" key="11">
    <source>
        <dbReference type="PROSITE" id="PS50894"/>
    </source>
</evidence>
<dbReference type="InterPro" id="IPR004358">
    <property type="entry name" value="Sig_transdc_His_kin-like_C"/>
</dbReference>
<dbReference type="InterPro" id="IPR001789">
    <property type="entry name" value="Sig_transdc_resp-reg_receiver"/>
</dbReference>
<accession>A0ABY5HH62</accession>
<dbReference type="InterPro" id="IPR005467">
    <property type="entry name" value="His_kinase_dom"/>
</dbReference>
<protein>
    <recommendedName>
        <fullName evidence="2">histidine kinase</fullName>
        <ecNumber evidence="2">2.7.13.3</ecNumber>
    </recommendedName>
</protein>
<dbReference type="Pfam" id="PF01627">
    <property type="entry name" value="Hpt"/>
    <property type="match status" value="1"/>
</dbReference>
<dbReference type="Gene3D" id="1.10.287.130">
    <property type="match status" value="1"/>
</dbReference>
<dbReference type="InterPro" id="IPR008207">
    <property type="entry name" value="Sig_transdc_His_kin_Hpt_dom"/>
</dbReference>
<proteinExistence type="predicted"/>
<evidence type="ECO:0000256" key="1">
    <source>
        <dbReference type="ARBA" id="ARBA00000085"/>
    </source>
</evidence>
<dbReference type="InterPro" id="IPR036097">
    <property type="entry name" value="HisK_dim/P_sf"/>
</dbReference>
<dbReference type="Pfam" id="PF00072">
    <property type="entry name" value="Response_reg"/>
    <property type="match status" value="1"/>
</dbReference>
<dbReference type="SUPFAM" id="SSF55874">
    <property type="entry name" value="ATPase domain of HSP90 chaperone/DNA topoisomerase II/histidine kinase"/>
    <property type="match status" value="1"/>
</dbReference>
<dbReference type="InterPro" id="IPR003661">
    <property type="entry name" value="HisK_dim/P_dom"/>
</dbReference>
<evidence type="ECO:0000256" key="4">
    <source>
        <dbReference type="ARBA" id="ARBA00023012"/>
    </source>
</evidence>
<keyword evidence="8" id="KW-0732">Signal</keyword>
<dbReference type="InterPro" id="IPR036641">
    <property type="entry name" value="HPT_dom_sf"/>
</dbReference>
<dbReference type="SMART" id="SM00388">
    <property type="entry name" value="HisKA"/>
    <property type="match status" value="1"/>
</dbReference>
<keyword evidence="7" id="KW-0472">Membrane</keyword>
<dbReference type="RefSeq" id="WP_255853007.1">
    <property type="nucleotide sequence ID" value="NZ_CP073347.1"/>
</dbReference>
<keyword evidence="13" id="KW-1185">Reference proteome</keyword>
<dbReference type="InterPro" id="IPR003594">
    <property type="entry name" value="HATPase_dom"/>
</dbReference>
<dbReference type="CDD" id="cd00082">
    <property type="entry name" value="HisKA"/>
    <property type="match status" value="1"/>
</dbReference>
<keyword evidence="7" id="KW-1133">Transmembrane helix</keyword>
<dbReference type="CDD" id="cd17546">
    <property type="entry name" value="REC_hyHK_CKI1_RcsC-like"/>
    <property type="match status" value="1"/>
</dbReference>
<comment type="catalytic activity">
    <reaction evidence="1">
        <text>ATP + protein L-histidine = ADP + protein N-phospho-L-histidine.</text>
        <dbReference type="EC" id="2.7.13.3"/>
    </reaction>
</comment>
<dbReference type="InterPro" id="IPR036890">
    <property type="entry name" value="HATPase_C_sf"/>
</dbReference>
<dbReference type="SUPFAM" id="SSF47384">
    <property type="entry name" value="Homodimeric domain of signal transducing histidine kinase"/>
    <property type="match status" value="1"/>
</dbReference>
<dbReference type="EC" id="2.7.13.3" evidence="2"/>
<dbReference type="PRINTS" id="PR00344">
    <property type="entry name" value="BCTRLSENSOR"/>
</dbReference>
<evidence type="ECO:0000256" key="2">
    <source>
        <dbReference type="ARBA" id="ARBA00012438"/>
    </source>
</evidence>
<dbReference type="PANTHER" id="PTHR45339">
    <property type="entry name" value="HYBRID SIGNAL TRANSDUCTION HISTIDINE KINASE J"/>
    <property type="match status" value="1"/>
</dbReference>
<dbReference type="PROSITE" id="PS50109">
    <property type="entry name" value="HIS_KIN"/>
    <property type="match status" value="1"/>
</dbReference>
<dbReference type="Gene3D" id="3.40.50.2300">
    <property type="match status" value="1"/>
</dbReference>
<dbReference type="SUPFAM" id="SSF52172">
    <property type="entry name" value="CheY-like"/>
    <property type="match status" value="1"/>
</dbReference>
<keyword evidence="7" id="KW-0812">Transmembrane</keyword>
<evidence type="ECO:0000259" key="9">
    <source>
        <dbReference type="PROSITE" id="PS50109"/>
    </source>
</evidence>
<dbReference type="Proteomes" id="UP001058461">
    <property type="component" value="Chromosome"/>
</dbReference>
<dbReference type="InterPro" id="IPR011006">
    <property type="entry name" value="CheY-like_superfamily"/>
</dbReference>
<dbReference type="Gene3D" id="1.20.120.160">
    <property type="entry name" value="HPT domain"/>
    <property type="match status" value="1"/>
</dbReference>
<dbReference type="PANTHER" id="PTHR45339:SF5">
    <property type="entry name" value="HISTIDINE KINASE"/>
    <property type="match status" value="1"/>
</dbReference>
<feature type="domain" description="Response regulatory" evidence="10">
    <location>
        <begin position="476"/>
        <end position="593"/>
    </location>
</feature>
<dbReference type="PROSITE" id="PS50894">
    <property type="entry name" value="HPT"/>
    <property type="match status" value="1"/>
</dbReference>
<feature type="domain" description="Histidine kinase" evidence="9">
    <location>
        <begin position="230"/>
        <end position="451"/>
    </location>
</feature>
<evidence type="ECO:0000313" key="12">
    <source>
        <dbReference type="EMBL" id="UTW10953.1"/>
    </source>
</evidence>
<feature type="signal peptide" evidence="8">
    <location>
        <begin position="1"/>
        <end position="19"/>
    </location>
</feature>
<evidence type="ECO:0000256" key="8">
    <source>
        <dbReference type="SAM" id="SignalP"/>
    </source>
</evidence>
<evidence type="ECO:0000256" key="3">
    <source>
        <dbReference type="ARBA" id="ARBA00022553"/>
    </source>
</evidence>
<evidence type="ECO:0000256" key="5">
    <source>
        <dbReference type="PROSITE-ProRule" id="PRU00110"/>
    </source>
</evidence>
<dbReference type="PROSITE" id="PS50110">
    <property type="entry name" value="RESPONSE_REGULATORY"/>
    <property type="match status" value="1"/>
</dbReference>